<evidence type="ECO:0000313" key="1">
    <source>
        <dbReference type="EMBL" id="KAJ7093414.1"/>
    </source>
</evidence>
<keyword evidence="2" id="KW-1185">Reference proteome</keyword>
<dbReference type="Gene3D" id="3.40.50.1820">
    <property type="entry name" value="alpha/beta hydrolase"/>
    <property type="match status" value="1"/>
</dbReference>
<protein>
    <submittedName>
        <fullName evidence="1">Uncharacterized protein</fullName>
    </submittedName>
</protein>
<dbReference type="InterPro" id="IPR029058">
    <property type="entry name" value="AB_hydrolase_fold"/>
</dbReference>
<comment type="caution">
    <text evidence="1">The sequence shown here is derived from an EMBL/GenBank/DDBJ whole genome shotgun (WGS) entry which is preliminary data.</text>
</comment>
<reference evidence="1" key="1">
    <citation type="submission" date="2023-03" db="EMBL/GenBank/DDBJ databases">
        <title>Massive genome expansion in bonnet fungi (Mycena s.s.) driven by repeated elements and novel gene families across ecological guilds.</title>
        <authorList>
            <consortium name="Lawrence Berkeley National Laboratory"/>
            <person name="Harder C.B."/>
            <person name="Miyauchi S."/>
            <person name="Viragh M."/>
            <person name="Kuo A."/>
            <person name="Thoen E."/>
            <person name="Andreopoulos B."/>
            <person name="Lu D."/>
            <person name="Skrede I."/>
            <person name="Drula E."/>
            <person name="Henrissat B."/>
            <person name="Morin E."/>
            <person name="Kohler A."/>
            <person name="Barry K."/>
            <person name="LaButti K."/>
            <person name="Morin E."/>
            <person name="Salamov A."/>
            <person name="Lipzen A."/>
            <person name="Mereny Z."/>
            <person name="Hegedus B."/>
            <person name="Baldrian P."/>
            <person name="Stursova M."/>
            <person name="Weitz H."/>
            <person name="Taylor A."/>
            <person name="Grigoriev I.V."/>
            <person name="Nagy L.G."/>
            <person name="Martin F."/>
            <person name="Kauserud H."/>
        </authorList>
    </citation>
    <scope>NUCLEOTIDE SEQUENCE</scope>
    <source>
        <strain evidence="1">CBHHK173m</strain>
    </source>
</reference>
<dbReference type="EMBL" id="JARJCN010000016">
    <property type="protein sequence ID" value="KAJ7093414.1"/>
    <property type="molecule type" value="Genomic_DNA"/>
</dbReference>
<dbReference type="Proteomes" id="UP001222325">
    <property type="component" value="Unassembled WGS sequence"/>
</dbReference>
<accession>A0AAD6UC72</accession>
<sequence>MTAVQQAPSGLDADPSAYLALPRFNNILAFSFDLAGTAYPSTISYALTFAPPAGAWPVLVFFNGLGGHRLVAALFEGIAREHRVQILVLDKPSGPLCQSFAPTAPTTPLPLPLALRTRWAHAALLAVLAHHRIARFAALSHSNGVFYALHTLLHLPPGLTPTGWALTGLFIPPSISGSAALRLAAALPHALPNGLGALLQVVPPLASVAGWSGGVWAASAGLLSAAPAPDDAAHRPPHKRGYLARSVSDACRTATMRVGLREGRAVMGQEALLCLHGAEPAGAHGDAGADGGSDARVKHESVWGVGPGGDDAAVLRGAFARLAERYGGGGGMPVWVTYGAADGMVPAKGRAWLHAELEGVGLLRQGDDAAWTEVPEAGHDDVLFVDAVVGGILGRVARQA</sequence>
<evidence type="ECO:0000313" key="2">
    <source>
        <dbReference type="Proteomes" id="UP001222325"/>
    </source>
</evidence>
<dbReference type="AlphaFoldDB" id="A0AAD6UC72"/>
<proteinExistence type="predicted"/>
<name>A0AAD6UC72_9AGAR</name>
<gene>
    <name evidence="1" type="ORF">B0H15DRAFT_947538</name>
</gene>
<dbReference type="SUPFAM" id="SSF53474">
    <property type="entry name" value="alpha/beta-Hydrolases"/>
    <property type="match status" value="1"/>
</dbReference>
<organism evidence="1 2">
    <name type="scientific">Mycena belliarum</name>
    <dbReference type="NCBI Taxonomy" id="1033014"/>
    <lineage>
        <taxon>Eukaryota</taxon>
        <taxon>Fungi</taxon>
        <taxon>Dikarya</taxon>
        <taxon>Basidiomycota</taxon>
        <taxon>Agaricomycotina</taxon>
        <taxon>Agaricomycetes</taxon>
        <taxon>Agaricomycetidae</taxon>
        <taxon>Agaricales</taxon>
        <taxon>Marasmiineae</taxon>
        <taxon>Mycenaceae</taxon>
        <taxon>Mycena</taxon>
    </lineage>
</organism>